<feature type="chain" id="PRO_5005190333" evidence="1">
    <location>
        <begin position="20"/>
        <end position="1450"/>
    </location>
</feature>
<keyword evidence="1" id="KW-0732">Signal</keyword>
<evidence type="ECO:0000313" key="2">
    <source>
        <dbReference type="EMBL" id="CEM30916.1"/>
    </source>
</evidence>
<dbReference type="EMBL" id="CDMZ01001326">
    <property type="protein sequence ID" value="CEM30916.1"/>
    <property type="molecule type" value="Genomic_DNA"/>
</dbReference>
<name>A0A0G4GLC9_9ALVE</name>
<sequence>MQLILSITWLLLALLPASGQIVRNILQVLRSSGVREQLIGFYEPQYQFYQSGSLPGNLEETSKRLDYFQRLNAVDGYIDRLSRLINPAFSGEVLLGSIILGRDLQQVALSTVIRDFVAFRINRLCGGTFLDSSRTALQTWFPLVGNLLRLSKVKIARANANFEAFGRANLSNRNRYILTQFGILRAFLEDIGCSSAQLDRLLDRNPFSGQAADQAIYQVINTIAQAREAFLQREEARARLRGDYDRLQTLQAERLQETKKRDFISGDPDDPDLDFAQRERLQLQNDRGRSTERFQERFRRVIPPRRPICNPNSVKCTVSRSVRNAFTGEENARNLFEGLEEDIRVPTAIIQRYISAASTVSERLKVNCQGRLPIWVFRLNDLFFKYIPAFVQFYELTQFVTIRISGFIDRTLFEVAQTNAIEDGETFPERSLTPVQPRVSVPVIPDAVVFFPALGNALFSEINGDAFEDIDADPGGVLGGGRRRRRRLEEAGKGHGGLDGTLTRRRLRALQAQKGEGKSAEEIEAEIERERQAYRKRRLESLAQRKKAEAQKRVDEKFIYGAKGLLIRVQEALQASRRRRRLTVVEEENVDNGSNERRRRLTQGLSGLNEDEELFRKLEALDKGYSLMNDPEMVQRFDKERAALGKGPLRHLFTSHKTSTHISGDGSSMQGEVPREALLTAHYRGLAEDEGLPHHLDASQEETEEEAEVHRQAFRRRMQSELGFDAAIEDAFDTSAFDEFDQRCEDADVELGDPRPAAFCRLAVSLFKNAKVGIALLRVLGFGLIPGLIENLVAYGKTIAGIRNAFSGLFGFLETISGVLDKVQFLQGFPSFGFFNPFDLLLEAGCLIISGLSCDKLIDQLIDRLVATFPGNFDFNPGAPFSLDLFSLEEQHLANEPQFATVDANGNGIAVGNVVSCQSQFFKFVDIKSVSDDASYAIGDIPAGGKFPSNAKSRVVDFGADESKRFLPLRWEPCLDRRKFAQSGNGGFADANEQRYFREICWQRAALVTDFTPSNDPFHELPFECTGDAFPRIISNLCNGGSDPRGSDVFKIERTGVLVQQTRGSTTFSANCGQARLECPSQSSTETRRALSNRIFPRGNSAGNKFYYTVEDCTVDNNSDPDGAARGCYQWAFQVCESAFENTGRPSDARNIVDSQMFPDSNFDCNCPLCPRTNANGEGRNCVRARDFQIITACFLPQFYPSGNFAANGDFFGSSDGSDFYTGCCFPEPPDGQRGTCPFFRFWDIDDCVFKCLEISPNADGTPSFDDRKDFCDDNYNPLFGDYRLDGSSLDGSASTLFFYNLDSNKFDLQAGLQNARSSRRSATTTFTNLYADASLQSDCEADLSACLADVAAGNDCTLSTCIPYRLQFACVPEEVVVSKASLLPGERVNYVFSNQLPSPKIACPSPTLPKVVSAELEQQGGFFDGQDVSAELLALLDCDEDDANAEVGG</sequence>
<reference evidence="2" key="1">
    <citation type="submission" date="2014-11" db="EMBL/GenBank/DDBJ databases">
        <authorList>
            <person name="Otto D Thomas"/>
            <person name="Naeem Raeece"/>
        </authorList>
    </citation>
    <scope>NUCLEOTIDE SEQUENCE</scope>
</reference>
<proteinExistence type="predicted"/>
<gene>
    <name evidence="2" type="ORF">Cvel_699</name>
</gene>
<evidence type="ECO:0000256" key="1">
    <source>
        <dbReference type="SAM" id="SignalP"/>
    </source>
</evidence>
<dbReference type="VEuPathDB" id="CryptoDB:Cvel_699"/>
<accession>A0A0G4GLC9</accession>
<feature type="signal peptide" evidence="1">
    <location>
        <begin position="1"/>
        <end position="19"/>
    </location>
</feature>
<protein>
    <submittedName>
        <fullName evidence="2">Uncharacterized protein</fullName>
    </submittedName>
</protein>
<organism evidence="2">
    <name type="scientific">Chromera velia CCMP2878</name>
    <dbReference type="NCBI Taxonomy" id="1169474"/>
    <lineage>
        <taxon>Eukaryota</taxon>
        <taxon>Sar</taxon>
        <taxon>Alveolata</taxon>
        <taxon>Colpodellida</taxon>
        <taxon>Chromeraceae</taxon>
        <taxon>Chromera</taxon>
    </lineage>
</organism>